<feature type="compositionally biased region" description="Basic residues" evidence="1">
    <location>
        <begin position="17"/>
        <end position="31"/>
    </location>
</feature>
<reference evidence="2" key="3">
    <citation type="submission" date="2011-03" db="EMBL/GenBank/DDBJ databases">
        <title>Annotation of Magnaporthe poae ATCC 64411.</title>
        <authorList>
            <person name="Ma L.-J."/>
            <person name="Dead R."/>
            <person name="Young S.K."/>
            <person name="Zeng Q."/>
            <person name="Gargeya S."/>
            <person name="Fitzgerald M."/>
            <person name="Haas B."/>
            <person name="Abouelleil A."/>
            <person name="Alvarado L."/>
            <person name="Arachchi H.M."/>
            <person name="Berlin A."/>
            <person name="Brown A."/>
            <person name="Chapman S.B."/>
            <person name="Chen Z."/>
            <person name="Dunbar C."/>
            <person name="Freedman E."/>
            <person name="Gearin G."/>
            <person name="Gellesch M."/>
            <person name="Goldberg J."/>
            <person name="Griggs A."/>
            <person name="Gujja S."/>
            <person name="Heiman D."/>
            <person name="Howarth C."/>
            <person name="Larson L."/>
            <person name="Lui A."/>
            <person name="MacDonald P.J.P."/>
            <person name="Mehta T."/>
            <person name="Montmayeur A."/>
            <person name="Murphy C."/>
            <person name="Neiman D."/>
            <person name="Pearson M."/>
            <person name="Priest M."/>
            <person name="Roberts A."/>
            <person name="Saif S."/>
            <person name="Shea T."/>
            <person name="Shenoy N."/>
            <person name="Sisk P."/>
            <person name="Stolte C."/>
            <person name="Sykes S."/>
            <person name="Yandava C."/>
            <person name="Wortman J."/>
            <person name="Nusbaum C."/>
            <person name="Birren B."/>
        </authorList>
    </citation>
    <scope>NUCLEOTIDE SEQUENCE</scope>
    <source>
        <strain evidence="2">ATCC 64411</strain>
    </source>
</reference>
<feature type="region of interest" description="Disordered" evidence="1">
    <location>
        <begin position="1"/>
        <end position="31"/>
    </location>
</feature>
<dbReference type="EMBL" id="GL876967">
    <property type="protein sequence ID" value="KLU83978.1"/>
    <property type="molecule type" value="Genomic_DNA"/>
</dbReference>
<name>A0A0C4DSY3_MAGP6</name>
<dbReference type="EnsemblFungi" id="MAPG_03027T0">
    <property type="protein sequence ID" value="MAPG_03027T0"/>
    <property type="gene ID" value="MAPG_03027"/>
</dbReference>
<proteinExistence type="predicted"/>
<keyword evidence="4" id="KW-1185">Reference proteome</keyword>
<evidence type="ECO:0000256" key="1">
    <source>
        <dbReference type="SAM" id="MobiDB-lite"/>
    </source>
</evidence>
<dbReference type="VEuPathDB" id="FungiDB:MAPG_03027"/>
<reference evidence="3" key="5">
    <citation type="submission" date="2015-06" db="UniProtKB">
        <authorList>
            <consortium name="EnsemblFungi"/>
        </authorList>
    </citation>
    <scope>IDENTIFICATION</scope>
    <source>
        <strain evidence="3">ATCC 64411</strain>
    </source>
</reference>
<evidence type="ECO:0000313" key="2">
    <source>
        <dbReference type="EMBL" id="KLU83978.1"/>
    </source>
</evidence>
<reference evidence="2" key="2">
    <citation type="submission" date="2010-05" db="EMBL/GenBank/DDBJ databases">
        <title>The Genome Sequence of Magnaporthe poae strain ATCC 64411.</title>
        <authorList>
            <consortium name="The Broad Institute Genome Sequencing Platform"/>
            <consortium name="Broad Institute Genome Sequencing Center for Infectious Disease"/>
            <person name="Ma L.-J."/>
            <person name="Dead R."/>
            <person name="Young S."/>
            <person name="Zeng Q."/>
            <person name="Koehrsen M."/>
            <person name="Alvarado L."/>
            <person name="Berlin A."/>
            <person name="Chapman S.B."/>
            <person name="Chen Z."/>
            <person name="Freedman E."/>
            <person name="Gellesch M."/>
            <person name="Goldberg J."/>
            <person name="Griggs A."/>
            <person name="Gujja S."/>
            <person name="Heilman E.R."/>
            <person name="Heiman D."/>
            <person name="Hepburn T."/>
            <person name="Howarth C."/>
            <person name="Jen D."/>
            <person name="Larson L."/>
            <person name="Mehta T."/>
            <person name="Neiman D."/>
            <person name="Pearson M."/>
            <person name="Roberts A."/>
            <person name="Saif S."/>
            <person name="Shea T."/>
            <person name="Shenoy N."/>
            <person name="Sisk P."/>
            <person name="Stolte C."/>
            <person name="Sykes S."/>
            <person name="Walk T."/>
            <person name="White J."/>
            <person name="Yandava C."/>
            <person name="Haas B."/>
            <person name="Nusbaum C."/>
            <person name="Birren B."/>
        </authorList>
    </citation>
    <scope>NUCLEOTIDE SEQUENCE</scope>
    <source>
        <strain evidence="2">ATCC 64411</strain>
    </source>
</reference>
<organism evidence="3 4">
    <name type="scientific">Magnaporthiopsis poae (strain ATCC 64411 / 73-15)</name>
    <name type="common">Kentucky bluegrass fungus</name>
    <name type="synonym">Magnaporthe poae</name>
    <dbReference type="NCBI Taxonomy" id="644358"/>
    <lineage>
        <taxon>Eukaryota</taxon>
        <taxon>Fungi</taxon>
        <taxon>Dikarya</taxon>
        <taxon>Ascomycota</taxon>
        <taxon>Pezizomycotina</taxon>
        <taxon>Sordariomycetes</taxon>
        <taxon>Sordariomycetidae</taxon>
        <taxon>Magnaporthales</taxon>
        <taxon>Magnaporthaceae</taxon>
        <taxon>Magnaporthiopsis</taxon>
    </lineage>
</organism>
<evidence type="ECO:0000313" key="3">
    <source>
        <dbReference type="EnsemblFungi" id="MAPG_03027T0"/>
    </source>
</evidence>
<reference evidence="3" key="4">
    <citation type="journal article" date="2015" name="G3 (Bethesda)">
        <title>Genome sequences of three phytopathogenic species of the Magnaporthaceae family of fungi.</title>
        <authorList>
            <person name="Okagaki L.H."/>
            <person name="Nunes C.C."/>
            <person name="Sailsbery J."/>
            <person name="Clay B."/>
            <person name="Brown D."/>
            <person name="John T."/>
            <person name="Oh Y."/>
            <person name="Young N."/>
            <person name="Fitzgerald M."/>
            <person name="Haas B.J."/>
            <person name="Zeng Q."/>
            <person name="Young S."/>
            <person name="Adiconis X."/>
            <person name="Fan L."/>
            <person name="Levin J.Z."/>
            <person name="Mitchell T.K."/>
            <person name="Okubara P.A."/>
            <person name="Farman M.L."/>
            <person name="Kohn L.M."/>
            <person name="Birren B."/>
            <person name="Ma L.-J."/>
            <person name="Dean R.A."/>
        </authorList>
    </citation>
    <scope>NUCLEOTIDE SEQUENCE</scope>
    <source>
        <strain evidence="3">ATCC 64411 / 73-15</strain>
    </source>
</reference>
<accession>A0A0C4DSY3</accession>
<feature type="compositionally biased region" description="Basic and acidic residues" evidence="1">
    <location>
        <begin position="1"/>
        <end position="16"/>
    </location>
</feature>
<protein>
    <submittedName>
        <fullName evidence="2 3">Uncharacterized protein</fullName>
    </submittedName>
</protein>
<evidence type="ECO:0000313" key="4">
    <source>
        <dbReference type="Proteomes" id="UP000011715"/>
    </source>
</evidence>
<dbReference type="AlphaFoldDB" id="A0A0C4DSY3"/>
<gene>
    <name evidence="2" type="ORF">MAPG_03027</name>
</gene>
<dbReference type="Proteomes" id="UP000011715">
    <property type="component" value="Unassembled WGS sequence"/>
</dbReference>
<dbReference type="EMBL" id="ADBL01000734">
    <property type="status" value="NOT_ANNOTATED_CDS"/>
    <property type="molecule type" value="Genomic_DNA"/>
</dbReference>
<reference evidence="4" key="1">
    <citation type="submission" date="2010-05" db="EMBL/GenBank/DDBJ databases">
        <title>The genome sequence of Magnaporthe poae strain ATCC 64411.</title>
        <authorList>
            <person name="Ma L.-J."/>
            <person name="Dead R."/>
            <person name="Young S."/>
            <person name="Zeng Q."/>
            <person name="Koehrsen M."/>
            <person name="Alvarado L."/>
            <person name="Berlin A."/>
            <person name="Chapman S.B."/>
            <person name="Chen Z."/>
            <person name="Freedman E."/>
            <person name="Gellesch M."/>
            <person name="Goldberg J."/>
            <person name="Griggs A."/>
            <person name="Gujja S."/>
            <person name="Heilman E.R."/>
            <person name="Heiman D."/>
            <person name="Hepburn T."/>
            <person name="Howarth C."/>
            <person name="Jen D."/>
            <person name="Larson L."/>
            <person name="Mehta T."/>
            <person name="Neiman D."/>
            <person name="Pearson M."/>
            <person name="Roberts A."/>
            <person name="Saif S."/>
            <person name="Shea T."/>
            <person name="Shenoy N."/>
            <person name="Sisk P."/>
            <person name="Stolte C."/>
            <person name="Sykes S."/>
            <person name="Walk T."/>
            <person name="White J."/>
            <person name="Yandava C."/>
            <person name="Haas B."/>
            <person name="Nusbaum C."/>
            <person name="Birren B."/>
        </authorList>
    </citation>
    <scope>NUCLEOTIDE SEQUENCE [LARGE SCALE GENOMIC DNA]</scope>
    <source>
        <strain evidence="4">ATCC 64411 / 73-15</strain>
    </source>
</reference>
<sequence>MGGKGKWDQKGKEKKMGWPKKNKGTQYSRRKARMLRAVRRANYKSNPREKLCFWWTTGWDPSDARAKWK</sequence>